<evidence type="ECO:0000256" key="1">
    <source>
        <dbReference type="SAM" id="MobiDB-lite"/>
    </source>
</evidence>
<reference evidence="3 4" key="1">
    <citation type="submission" date="2016-05" db="EMBL/GenBank/DDBJ databases">
        <title>A degradative enzymes factory behind the ericoid mycorrhizal symbiosis.</title>
        <authorList>
            <consortium name="DOE Joint Genome Institute"/>
            <person name="Martino E."/>
            <person name="Morin E."/>
            <person name="Grelet G."/>
            <person name="Kuo A."/>
            <person name="Kohler A."/>
            <person name="Daghino S."/>
            <person name="Barry K."/>
            <person name="Choi C."/>
            <person name="Cichocki N."/>
            <person name="Clum A."/>
            <person name="Copeland A."/>
            <person name="Hainaut M."/>
            <person name="Haridas S."/>
            <person name="Labutti K."/>
            <person name="Lindquist E."/>
            <person name="Lipzen A."/>
            <person name="Khouja H.-R."/>
            <person name="Murat C."/>
            <person name="Ohm R."/>
            <person name="Olson A."/>
            <person name="Spatafora J."/>
            <person name="Veneault-Fourrey C."/>
            <person name="Henrissat B."/>
            <person name="Grigoriev I."/>
            <person name="Martin F."/>
            <person name="Perotto S."/>
        </authorList>
    </citation>
    <scope>NUCLEOTIDE SEQUENCE [LARGE SCALE GENOMIC DNA]</scope>
    <source>
        <strain evidence="3 4">UAMH 7357</strain>
    </source>
</reference>
<evidence type="ECO:0000259" key="2">
    <source>
        <dbReference type="Pfam" id="PF20150"/>
    </source>
</evidence>
<protein>
    <recommendedName>
        <fullName evidence="2">2EXR domain-containing protein</fullName>
    </recommendedName>
</protein>
<feature type="compositionally biased region" description="Basic and acidic residues" evidence="1">
    <location>
        <begin position="106"/>
        <end position="117"/>
    </location>
</feature>
<dbReference type="InterPro" id="IPR045518">
    <property type="entry name" value="2EXR"/>
</dbReference>
<evidence type="ECO:0000313" key="4">
    <source>
        <dbReference type="Proteomes" id="UP000235672"/>
    </source>
</evidence>
<feature type="compositionally biased region" description="Polar residues" evidence="1">
    <location>
        <begin position="69"/>
        <end position="83"/>
    </location>
</feature>
<keyword evidence="4" id="KW-1185">Reference proteome</keyword>
<feature type="region of interest" description="Disordered" evidence="1">
    <location>
        <begin position="64"/>
        <end position="117"/>
    </location>
</feature>
<organism evidence="3 4">
    <name type="scientific">Hyaloscypha hepaticicola</name>
    <dbReference type="NCBI Taxonomy" id="2082293"/>
    <lineage>
        <taxon>Eukaryota</taxon>
        <taxon>Fungi</taxon>
        <taxon>Dikarya</taxon>
        <taxon>Ascomycota</taxon>
        <taxon>Pezizomycotina</taxon>
        <taxon>Leotiomycetes</taxon>
        <taxon>Helotiales</taxon>
        <taxon>Hyaloscyphaceae</taxon>
        <taxon>Hyaloscypha</taxon>
    </lineage>
</organism>
<gene>
    <name evidence="3" type="ORF">NA56DRAFT_134604</name>
</gene>
<dbReference type="AlphaFoldDB" id="A0A2J6Q4M1"/>
<proteinExistence type="predicted"/>
<dbReference type="PANTHER" id="PTHR35910">
    <property type="entry name" value="2EXR DOMAIN-CONTAINING PROTEIN"/>
    <property type="match status" value="1"/>
</dbReference>
<sequence length="218" mass="23933">MPDMKSPSCSSPYDQAAMMTGTAASASALDYYPTTIIDGDKPSVEAEPSPPSTVSNSQCLNVLDGDETMNPQPVTDFQSTTTPKDNESGVIMSSAGETGVEDVDGTVERKQGEREGGVEMEGAVESEFTLFPRLPIELRFKIWKYALPGPRIVKIEFNIETDQWFCPFESQSESSSLSRTNKESREVYHKNYCPTAKVSRVITQPIDSDAPDPFHETS</sequence>
<dbReference type="Pfam" id="PF20150">
    <property type="entry name" value="2EXR"/>
    <property type="match status" value="1"/>
</dbReference>
<dbReference type="Proteomes" id="UP000235672">
    <property type="component" value="Unassembled WGS sequence"/>
</dbReference>
<name>A0A2J6Q4M1_9HELO</name>
<accession>A0A2J6Q4M1</accession>
<feature type="region of interest" description="Disordered" evidence="1">
    <location>
        <begin position="39"/>
        <end position="58"/>
    </location>
</feature>
<dbReference type="PANTHER" id="PTHR35910:SF6">
    <property type="entry name" value="2EXR DOMAIN-CONTAINING PROTEIN"/>
    <property type="match status" value="1"/>
</dbReference>
<evidence type="ECO:0000313" key="3">
    <source>
        <dbReference type="EMBL" id="PMD21199.1"/>
    </source>
</evidence>
<dbReference type="EMBL" id="KZ613482">
    <property type="protein sequence ID" value="PMD21199.1"/>
    <property type="molecule type" value="Genomic_DNA"/>
</dbReference>
<dbReference type="OrthoDB" id="3557818at2759"/>
<feature type="domain" description="2EXR" evidence="2">
    <location>
        <begin position="128"/>
        <end position="194"/>
    </location>
</feature>